<dbReference type="Gene3D" id="3.90.1200.10">
    <property type="match status" value="1"/>
</dbReference>
<gene>
    <name evidence="2" type="ORF">GCM10010911_50990</name>
</gene>
<evidence type="ECO:0000313" key="3">
    <source>
        <dbReference type="Proteomes" id="UP000612456"/>
    </source>
</evidence>
<dbReference type="Pfam" id="PF01636">
    <property type="entry name" value="APH"/>
    <property type="match status" value="1"/>
</dbReference>
<reference evidence="2" key="1">
    <citation type="journal article" date="2014" name="Int. J. Syst. Evol. Microbiol.">
        <title>Complete genome sequence of Corynebacterium casei LMG S-19264T (=DSM 44701T), isolated from a smear-ripened cheese.</title>
        <authorList>
            <consortium name="US DOE Joint Genome Institute (JGI-PGF)"/>
            <person name="Walter F."/>
            <person name="Albersmeier A."/>
            <person name="Kalinowski J."/>
            <person name="Ruckert C."/>
        </authorList>
    </citation>
    <scope>NUCLEOTIDE SEQUENCE</scope>
    <source>
        <strain evidence="2">CGMCC 1.15178</strain>
    </source>
</reference>
<proteinExistence type="predicted"/>
<dbReference type="AlphaFoldDB" id="A0A917E0W5"/>
<protein>
    <submittedName>
        <fullName evidence="2">Aminoglycoside phosphotransferase</fullName>
    </submittedName>
</protein>
<name>A0A917E0W5_9BACL</name>
<keyword evidence="3" id="KW-1185">Reference proteome</keyword>
<feature type="domain" description="Aminoglycoside phosphotransferase" evidence="1">
    <location>
        <begin position="83"/>
        <end position="287"/>
    </location>
</feature>
<dbReference type="RefSeq" id="WP_188996382.1">
    <property type="nucleotide sequence ID" value="NZ_BMHP01000004.1"/>
</dbReference>
<dbReference type="InterPro" id="IPR011009">
    <property type="entry name" value="Kinase-like_dom_sf"/>
</dbReference>
<evidence type="ECO:0000259" key="1">
    <source>
        <dbReference type="Pfam" id="PF01636"/>
    </source>
</evidence>
<dbReference type="InterPro" id="IPR002575">
    <property type="entry name" value="Aminoglycoside_PTrfase"/>
</dbReference>
<reference evidence="2" key="2">
    <citation type="submission" date="2020-09" db="EMBL/GenBank/DDBJ databases">
        <authorList>
            <person name="Sun Q."/>
            <person name="Zhou Y."/>
        </authorList>
    </citation>
    <scope>NUCLEOTIDE SEQUENCE</scope>
    <source>
        <strain evidence="2">CGMCC 1.15178</strain>
    </source>
</reference>
<comment type="caution">
    <text evidence="2">The sequence shown here is derived from an EMBL/GenBank/DDBJ whole genome shotgun (WGS) entry which is preliminary data.</text>
</comment>
<organism evidence="2 3">
    <name type="scientific">Paenibacillus nasutitermitis</name>
    <dbReference type="NCBI Taxonomy" id="1652958"/>
    <lineage>
        <taxon>Bacteria</taxon>
        <taxon>Bacillati</taxon>
        <taxon>Bacillota</taxon>
        <taxon>Bacilli</taxon>
        <taxon>Bacillales</taxon>
        <taxon>Paenibacillaceae</taxon>
        <taxon>Paenibacillus</taxon>
    </lineage>
</organism>
<sequence length="334" mass="38693">MQENSSGHINHADLEEHIREFGGSRYRLRDIRRIGDGGAQKAVYKLNCTGGPDLMLFVWDLSANYFEQDWREAGVTEESYGALQFERNTHLLSGMGVRVPAIRYISRERNRYPFDYAIVEYIHGPNLMIYEEGDTAVRDRIYEELAGMLGKMHASRSAVWGEAAEGRMNRETAAAAPCHSGIYDNALRELAFTVARIDHADWEEKEIRLHLDRLLANIRPRGQYGFIHGELGPDHVLVNERLEPYLIDIEGSEYFDIEHEHSFLQFRFGALYDRYLRRDDLDPDRMLFYKFHHHLSCTAGGLKLLERGFPNRKLAGEIYEHNRQSVLDMLKSGR</sequence>
<dbReference type="SUPFAM" id="SSF56112">
    <property type="entry name" value="Protein kinase-like (PK-like)"/>
    <property type="match status" value="1"/>
</dbReference>
<accession>A0A917E0W5</accession>
<evidence type="ECO:0000313" key="2">
    <source>
        <dbReference type="EMBL" id="GGD86339.1"/>
    </source>
</evidence>
<dbReference type="Proteomes" id="UP000612456">
    <property type="component" value="Unassembled WGS sequence"/>
</dbReference>
<dbReference type="EMBL" id="BMHP01000004">
    <property type="protein sequence ID" value="GGD86339.1"/>
    <property type="molecule type" value="Genomic_DNA"/>
</dbReference>